<evidence type="ECO:0000313" key="5">
    <source>
        <dbReference type="Proteomes" id="UP001410394"/>
    </source>
</evidence>
<sequence length="147" mass="14942">MKNVQKGFTLIELMIVVAIIGILAAVALPQYQQYSRKARFVDVVNMAGSYKNDVAVCAQMNGNQLASCVAGANGSGWSIKTAITSTIGNLASLSMTSSGTIIAVAISGSNGLSGETYILSPSINANGDGVTWSVDGSCKTATGGAIC</sequence>
<evidence type="ECO:0000313" key="4">
    <source>
        <dbReference type="EMBL" id="MEN3070324.1"/>
    </source>
</evidence>
<dbReference type="Proteomes" id="UP001410394">
    <property type="component" value="Unassembled WGS sequence"/>
</dbReference>
<evidence type="ECO:0000256" key="2">
    <source>
        <dbReference type="ARBA" id="ARBA00022481"/>
    </source>
</evidence>
<protein>
    <submittedName>
        <fullName evidence="4">Prepilin-type N-terminal cleavage/methylation domain-containing protein</fullName>
    </submittedName>
</protein>
<keyword evidence="2" id="KW-0488">Methylation</keyword>
<feature type="transmembrane region" description="Helical" evidence="3">
    <location>
        <begin position="7"/>
        <end position="28"/>
    </location>
</feature>
<keyword evidence="3" id="KW-0812">Transmembrane</keyword>
<comment type="similarity">
    <text evidence="1">Belongs to the N-Me-Phe pilin family.</text>
</comment>
<keyword evidence="3" id="KW-1133">Transmembrane helix</keyword>
<proteinExistence type="inferred from homology"/>
<evidence type="ECO:0000256" key="1">
    <source>
        <dbReference type="ARBA" id="ARBA00005233"/>
    </source>
</evidence>
<name>A0ABU9Z2K2_9RHOO</name>
<dbReference type="PROSITE" id="PS00409">
    <property type="entry name" value="PROKAR_NTER_METHYL"/>
    <property type="match status" value="1"/>
</dbReference>
<dbReference type="PANTHER" id="PTHR30093:SF34">
    <property type="entry name" value="PREPILIN PEPTIDASE-DEPENDENT PROTEIN D"/>
    <property type="match status" value="1"/>
</dbReference>
<comment type="caution">
    <text evidence="4">The sequence shown here is derived from an EMBL/GenBank/DDBJ whole genome shotgun (WGS) entry which is preliminary data.</text>
</comment>
<dbReference type="SUPFAM" id="SSF54523">
    <property type="entry name" value="Pili subunits"/>
    <property type="match status" value="1"/>
</dbReference>
<organism evidence="4 5">
    <name type="scientific">Uliginosibacterium sediminicola</name>
    <dbReference type="NCBI Taxonomy" id="2024550"/>
    <lineage>
        <taxon>Bacteria</taxon>
        <taxon>Pseudomonadati</taxon>
        <taxon>Pseudomonadota</taxon>
        <taxon>Betaproteobacteria</taxon>
        <taxon>Rhodocyclales</taxon>
        <taxon>Zoogloeaceae</taxon>
        <taxon>Uliginosibacterium</taxon>
    </lineage>
</organism>
<dbReference type="InterPro" id="IPR045584">
    <property type="entry name" value="Pilin-like"/>
</dbReference>
<dbReference type="EMBL" id="JBDIVE010000011">
    <property type="protein sequence ID" value="MEN3070324.1"/>
    <property type="molecule type" value="Genomic_DNA"/>
</dbReference>
<keyword evidence="3" id="KW-0472">Membrane</keyword>
<dbReference type="Pfam" id="PF07963">
    <property type="entry name" value="N_methyl"/>
    <property type="match status" value="1"/>
</dbReference>
<dbReference type="PANTHER" id="PTHR30093">
    <property type="entry name" value="GENERAL SECRETION PATHWAY PROTEIN G"/>
    <property type="match status" value="1"/>
</dbReference>
<accession>A0ABU9Z2K2</accession>
<reference evidence="4 5" key="1">
    <citation type="journal article" date="2018" name="Int. J. Syst. Evol. Microbiol.">
        <title>Uliginosibacterium sediminicola sp. nov., isolated from freshwater sediment.</title>
        <authorList>
            <person name="Hwang W.M."/>
            <person name="Kim S.M."/>
            <person name="Kang K."/>
            <person name="Ahn T.Y."/>
        </authorList>
    </citation>
    <scope>NUCLEOTIDE SEQUENCE [LARGE SCALE GENOMIC DNA]</scope>
    <source>
        <strain evidence="4 5">M1-21</strain>
    </source>
</reference>
<keyword evidence="5" id="KW-1185">Reference proteome</keyword>
<dbReference type="Gene3D" id="3.30.700.10">
    <property type="entry name" value="Glycoprotein, Type 4 Pilin"/>
    <property type="match status" value="1"/>
</dbReference>
<dbReference type="NCBIfam" id="TIGR02532">
    <property type="entry name" value="IV_pilin_GFxxxE"/>
    <property type="match status" value="1"/>
</dbReference>
<evidence type="ECO:0000256" key="3">
    <source>
        <dbReference type="SAM" id="Phobius"/>
    </source>
</evidence>
<dbReference type="InterPro" id="IPR012902">
    <property type="entry name" value="N_methyl_site"/>
</dbReference>
<gene>
    <name evidence="4" type="ORF">ABDB84_17705</name>
</gene>